<accession>A0A943AMT5</accession>
<dbReference type="PANTHER" id="PTHR43581:SF2">
    <property type="entry name" value="EXCINUCLEASE ATPASE SUBUNIT"/>
    <property type="match status" value="1"/>
</dbReference>
<feature type="domain" description="Endonuclease GajA/Old nuclease/RecF-like AAA" evidence="1">
    <location>
        <begin position="15"/>
        <end position="448"/>
    </location>
</feature>
<proteinExistence type="predicted"/>
<dbReference type="EMBL" id="JAGZLW010000025">
    <property type="protein sequence ID" value="MBS4948352.1"/>
    <property type="molecule type" value="Genomic_DNA"/>
</dbReference>
<evidence type="ECO:0000259" key="1">
    <source>
        <dbReference type="Pfam" id="PF13175"/>
    </source>
</evidence>
<dbReference type="Pfam" id="PF13175">
    <property type="entry name" value="AAA_15"/>
    <property type="match status" value="1"/>
</dbReference>
<dbReference type="InterPro" id="IPR027417">
    <property type="entry name" value="P-loop_NTPase"/>
</dbReference>
<dbReference type="Gene3D" id="3.40.50.300">
    <property type="entry name" value="P-loop containing nucleotide triphosphate hydrolases"/>
    <property type="match status" value="2"/>
</dbReference>
<dbReference type="InterPro" id="IPR051396">
    <property type="entry name" value="Bact_Antivir_Def_Nuclease"/>
</dbReference>
<comment type="caution">
    <text evidence="2">The sequence shown here is derived from an EMBL/GenBank/DDBJ whole genome shotgun (WGS) entry which is preliminary data.</text>
</comment>
<dbReference type="AlphaFoldDB" id="A0A943AMT5"/>
<organism evidence="2 3">
    <name type="scientific">Streptococcus mitis</name>
    <dbReference type="NCBI Taxonomy" id="28037"/>
    <lineage>
        <taxon>Bacteria</taxon>
        <taxon>Bacillati</taxon>
        <taxon>Bacillota</taxon>
        <taxon>Bacilli</taxon>
        <taxon>Lactobacillales</taxon>
        <taxon>Streptococcaceae</taxon>
        <taxon>Streptococcus</taxon>
        <taxon>Streptococcus mitis group</taxon>
    </lineage>
</organism>
<name>A0A943AMT5_STRMT</name>
<evidence type="ECO:0000313" key="3">
    <source>
        <dbReference type="Proteomes" id="UP000759590"/>
    </source>
</evidence>
<dbReference type="SUPFAM" id="SSF52540">
    <property type="entry name" value="P-loop containing nucleoside triphosphate hydrolases"/>
    <property type="match status" value="2"/>
</dbReference>
<evidence type="ECO:0000313" key="2">
    <source>
        <dbReference type="EMBL" id="MBS4948352.1"/>
    </source>
</evidence>
<reference evidence="2" key="1">
    <citation type="submission" date="2021-02" db="EMBL/GenBank/DDBJ databases">
        <title>Infant gut strain persistence is associated with maternal origin, phylogeny, and functional potential including surface adhesion and iron acquisition.</title>
        <authorList>
            <person name="Lou Y.C."/>
        </authorList>
    </citation>
    <scope>NUCLEOTIDE SEQUENCE</scope>
    <source>
        <strain evidence="2">L3_114_025G1_dasL3_114_025G1_concoct_29</strain>
    </source>
</reference>
<protein>
    <submittedName>
        <fullName evidence="2">AAA family ATPase</fullName>
    </submittedName>
</protein>
<dbReference type="Proteomes" id="UP000759590">
    <property type="component" value="Unassembled WGS sequence"/>
</dbReference>
<gene>
    <name evidence="2" type="ORF">KHZ51_06495</name>
</gene>
<dbReference type="PANTHER" id="PTHR43581">
    <property type="entry name" value="ATP/GTP PHOSPHATASE"/>
    <property type="match status" value="1"/>
</dbReference>
<sequence>MLLTEFKINALNQDYNVDLIFENNKTIFIGENGIGKTTILSILYYLLDLNYTELLRFTFDSIELTFKNSSPLKITKRDIREELERLDRGKIGRRHPRYRIEIDNFIRVIEEDPELSEDIKRIIVSGADNSNSYIEVMNILRKKRGFGQSAIRFREDIFSELSYRLNPPSYKLLIDKIEDIKTNYKILYFPTYRRIEENLAQLDLETRDERIINKSNGELIHFGMEDVEQKIENLLNKISKETNESYNTMTGGLLNKFAEGNLDVSFEPFDRDTVIIALSRLGNKVTKKSKDTILKKIENNTLIEDKYLNYLVSSIVKNYKKLEEIDSRIDDFTEKVNKYLFNKKFFYDAESLKLEIKRTNSEGEIKTHRDFFGKEVEEVIKLESLSSGEKQLVSAFSKIFLEDEKKLLILFDEPELSLSVPWQKEFIYDISQAGTCKFLLVVTHSPFIYDQLFKFARDIDKFITETDKTIDESEGISSFWDESAFDDDTF</sequence>
<dbReference type="InterPro" id="IPR041685">
    <property type="entry name" value="AAA_GajA/Old/RecF-like"/>
</dbReference>